<keyword evidence="3" id="KW-1185">Reference proteome</keyword>
<comment type="caution">
    <text evidence="2">The sequence shown here is derived from an EMBL/GenBank/DDBJ whole genome shotgun (WGS) entry which is preliminary data.</text>
</comment>
<organism evidence="2 3">
    <name type="scientific">Pararge aegeria aegeria</name>
    <dbReference type="NCBI Taxonomy" id="348720"/>
    <lineage>
        <taxon>Eukaryota</taxon>
        <taxon>Metazoa</taxon>
        <taxon>Ecdysozoa</taxon>
        <taxon>Arthropoda</taxon>
        <taxon>Hexapoda</taxon>
        <taxon>Insecta</taxon>
        <taxon>Pterygota</taxon>
        <taxon>Neoptera</taxon>
        <taxon>Endopterygota</taxon>
        <taxon>Lepidoptera</taxon>
        <taxon>Glossata</taxon>
        <taxon>Ditrysia</taxon>
        <taxon>Papilionoidea</taxon>
        <taxon>Nymphalidae</taxon>
        <taxon>Satyrinae</taxon>
        <taxon>Satyrini</taxon>
        <taxon>Parargina</taxon>
        <taxon>Pararge</taxon>
    </lineage>
</organism>
<feature type="transmembrane region" description="Helical" evidence="1">
    <location>
        <begin position="140"/>
        <end position="164"/>
    </location>
</feature>
<name>A0A8S4R5J3_9NEOP</name>
<dbReference type="EMBL" id="CAKXAJ010024851">
    <property type="protein sequence ID" value="CAH2231657.1"/>
    <property type="molecule type" value="Genomic_DNA"/>
</dbReference>
<dbReference type="GO" id="GO:0016020">
    <property type="term" value="C:membrane"/>
    <property type="evidence" value="ECO:0007669"/>
    <property type="project" value="TreeGrafter"/>
</dbReference>
<evidence type="ECO:0000313" key="3">
    <source>
        <dbReference type="Proteomes" id="UP000838756"/>
    </source>
</evidence>
<evidence type="ECO:0000313" key="2">
    <source>
        <dbReference type="EMBL" id="CAH2231657.1"/>
    </source>
</evidence>
<gene>
    <name evidence="2" type="primary">jg19476</name>
    <name evidence="2" type="ORF">PAEG_LOCUS10129</name>
</gene>
<dbReference type="OrthoDB" id="419711at2759"/>
<evidence type="ECO:0000256" key="1">
    <source>
        <dbReference type="SAM" id="Phobius"/>
    </source>
</evidence>
<dbReference type="Proteomes" id="UP000838756">
    <property type="component" value="Unassembled WGS sequence"/>
</dbReference>
<keyword evidence="1" id="KW-0812">Transmembrane</keyword>
<feature type="transmembrane region" description="Helical" evidence="1">
    <location>
        <begin position="98"/>
        <end position="120"/>
    </location>
</feature>
<dbReference type="InterPro" id="IPR049352">
    <property type="entry name" value="Rost"/>
</dbReference>
<dbReference type="PANTHER" id="PTHR12242">
    <property type="entry name" value="OS02G0130600 PROTEIN-RELATED"/>
    <property type="match status" value="1"/>
</dbReference>
<sequence length="194" mass="21659">MIASTGFAVATSARVYLYGPISADLNLPWYVKTFWVLHNVSVPVAFLITVFYWTLLYNVDFQEEMDRGLDIAVHAVNTLIMMLMLMSSSHPTRFLHMIHPFLFALTYVVFSAVYYLAGGINPLGDPWIYPVVNWSDPGPTILVVFVTGLLLVSLHFITIGLSAARDALANRIIRPSVTVHLDENVALRTQTANT</sequence>
<proteinExistence type="predicted"/>
<keyword evidence="1" id="KW-1133">Transmembrane helix</keyword>
<dbReference type="Pfam" id="PF21534">
    <property type="entry name" value="Rost"/>
    <property type="match status" value="1"/>
</dbReference>
<dbReference type="AlphaFoldDB" id="A0A8S4R5J3"/>
<reference evidence="2" key="1">
    <citation type="submission" date="2022-03" db="EMBL/GenBank/DDBJ databases">
        <authorList>
            <person name="Lindestad O."/>
        </authorList>
    </citation>
    <scope>NUCLEOTIDE SEQUENCE</scope>
</reference>
<keyword evidence="1" id="KW-0472">Membrane</keyword>
<protein>
    <submittedName>
        <fullName evidence="2">Jg19476 protein</fullName>
    </submittedName>
</protein>
<feature type="transmembrane region" description="Helical" evidence="1">
    <location>
        <begin position="68"/>
        <end position="86"/>
    </location>
</feature>
<dbReference type="PANTHER" id="PTHR12242:SF1">
    <property type="entry name" value="MYND-TYPE DOMAIN-CONTAINING PROTEIN"/>
    <property type="match status" value="1"/>
</dbReference>
<feature type="transmembrane region" description="Helical" evidence="1">
    <location>
        <begin position="34"/>
        <end position="56"/>
    </location>
</feature>
<accession>A0A8S4R5J3</accession>